<dbReference type="InterPro" id="IPR000671">
    <property type="entry name" value="Peptidase_A31"/>
</dbReference>
<dbReference type="EMBL" id="DQTV01000047">
    <property type="protein sequence ID" value="HIP56975.1"/>
    <property type="molecule type" value="Genomic_DNA"/>
</dbReference>
<dbReference type="SUPFAM" id="SSF53163">
    <property type="entry name" value="HybD-like"/>
    <property type="match status" value="1"/>
</dbReference>
<evidence type="ECO:0000313" key="1">
    <source>
        <dbReference type="EMBL" id="HIP56975.1"/>
    </source>
</evidence>
<reference evidence="1" key="1">
    <citation type="journal article" date="2020" name="ISME J.">
        <title>Gammaproteobacteria mediating utilization of methyl-, sulfur- and petroleum organic compounds in deep ocean hydrothermal plumes.</title>
        <authorList>
            <person name="Zhou Z."/>
            <person name="Liu Y."/>
            <person name="Pan J."/>
            <person name="Cron B.R."/>
            <person name="Toner B.M."/>
            <person name="Anantharaman K."/>
            <person name="Breier J.A."/>
            <person name="Dick G.J."/>
            <person name="Li M."/>
        </authorList>
    </citation>
    <scope>NUCLEOTIDE SEQUENCE</scope>
    <source>
        <strain evidence="1">SZUA-1435</strain>
    </source>
</reference>
<dbReference type="Gene3D" id="3.40.50.1450">
    <property type="entry name" value="HybD-like"/>
    <property type="match status" value="1"/>
</dbReference>
<protein>
    <submittedName>
        <fullName evidence="1">Hydrogenase maturation protease</fullName>
    </submittedName>
</protein>
<accession>A0A833DTJ5</accession>
<dbReference type="PANTHER" id="PTHR30302:SF7">
    <property type="entry name" value="F420-NONREDUCING HYDROGENASE II"/>
    <property type="match status" value="1"/>
</dbReference>
<proteinExistence type="predicted"/>
<sequence>MIRFNSLEELTAYICSILRDPERWLIACVGTELRSDDRAGLEVCRRLESAGVGVRTLLCEHGIENCFHSIVTANKSSIMIIDSAIVPNSEPGAIVAISEDEISDFTPLTTHTIPLTLILEILKRETSLSEIVILGINVKKLDIGFEMSLEVERAVKNLVSAFIACLRTGSR</sequence>
<keyword evidence="1" id="KW-0645">Protease</keyword>
<dbReference type="Pfam" id="PF01750">
    <property type="entry name" value="HycI"/>
    <property type="match status" value="1"/>
</dbReference>
<dbReference type="GO" id="GO:0016485">
    <property type="term" value="P:protein processing"/>
    <property type="evidence" value="ECO:0007669"/>
    <property type="project" value="TreeGrafter"/>
</dbReference>
<dbReference type="Proteomes" id="UP000605805">
    <property type="component" value="Unassembled WGS sequence"/>
</dbReference>
<dbReference type="InterPro" id="IPR023430">
    <property type="entry name" value="Pept_HybD-like_dom_sf"/>
</dbReference>
<keyword evidence="1" id="KW-0378">Hydrolase</keyword>
<organism evidence="1 2">
    <name type="scientific">Ignisphaera aggregans</name>
    <dbReference type="NCBI Taxonomy" id="334771"/>
    <lineage>
        <taxon>Archaea</taxon>
        <taxon>Thermoproteota</taxon>
        <taxon>Thermoprotei</taxon>
        <taxon>Desulfurococcales</taxon>
        <taxon>Desulfurococcaceae</taxon>
        <taxon>Ignisphaera</taxon>
    </lineage>
</organism>
<evidence type="ECO:0000313" key="2">
    <source>
        <dbReference type="Proteomes" id="UP000605805"/>
    </source>
</evidence>
<dbReference type="AlphaFoldDB" id="A0A833DTJ5"/>
<dbReference type="NCBIfam" id="TIGR00072">
    <property type="entry name" value="hydrog_prot"/>
    <property type="match status" value="1"/>
</dbReference>
<comment type="caution">
    <text evidence="1">The sequence shown here is derived from an EMBL/GenBank/DDBJ whole genome shotgun (WGS) entry which is preliminary data.</text>
</comment>
<gene>
    <name evidence="1" type="ORF">EYH02_02755</name>
</gene>
<dbReference type="GO" id="GO:0004175">
    <property type="term" value="F:endopeptidase activity"/>
    <property type="evidence" value="ECO:0007669"/>
    <property type="project" value="TreeGrafter"/>
</dbReference>
<dbReference type="GO" id="GO:0008047">
    <property type="term" value="F:enzyme activator activity"/>
    <property type="evidence" value="ECO:0007669"/>
    <property type="project" value="InterPro"/>
</dbReference>
<name>A0A833DTJ5_9CREN</name>
<dbReference type="PANTHER" id="PTHR30302">
    <property type="entry name" value="HYDROGENASE 1 MATURATION PROTEASE"/>
    <property type="match status" value="1"/>
</dbReference>